<keyword evidence="2" id="KW-1133">Transmembrane helix</keyword>
<keyword evidence="2" id="KW-0472">Membrane</keyword>
<keyword evidence="4" id="KW-1185">Reference proteome</keyword>
<dbReference type="EMBL" id="BAAFJT010000001">
    <property type="protein sequence ID" value="GAB0178001.1"/>
    <property type="molecule type" value="Genomic_DNA"/>
</dbReference>
<evidence type="ECO:0000256" key="1">
    <source>
        <dbReference type="SAM" id="Coils"/>
    </source>
</evidence>
<gene>
    <name evidence="3" type="ORF">GRJ2_000265400</name>
</gene>
<comment type="caution">
    <text evidence="3">The sequence shown here is derived from an EMBL/GenBank/DDBJ whole genome shotgun (WGS) entry which is preliminary data.</text>
</comment>
<proteinExistence type="predicted"/>
<keyword evidence="1" id="KW-0175">Coiled coil</keyword>
<organism evidence="3 4">
    <name type="scientific">Grus japonensis</name>
    <name type="common">Japanese crane</name>
    <name type="synonym">Red-crowned crane</name>
    <dbReference type="NCBI Taxonomy" id="30415"/>
    <lineage>
        <taxon>Eukaryota</taxon>
        <taxon>Metazoa</taxon>
        <taxon>Chordata</taxon>
        <taxon>Craniata</taxon>
        <taxon>Vertebrata</taxon>
        <taxon>Euteleostomi</taxon>
        <taxon>Archelosauria</taxon>
        <taxon>Archosauria</taxon>
        <taxon>Dinosauria</taxon>
        <taxon>Saurischia</taxon>
        <taxon>Theropoda</taxon>
        <taxon>Coelurosauria</taxon>
        <taxon>Aves</taxon>
        <taxon>Neognathae</taxon>
        <taxon>Neoaves</taxon>
        <taxon>Gruiformes</taxon>
        <taxon>Gruidae</taxon>
        <taxon>Grus</taxon>
    </lineage>
</organism>
<sequence>MSLGPYIKERTCSGKRRGFFSFFLSSSCIFQDLLRQNPRRLDTIEGANGTSLDSEWWYKGSCSQRWVSIWRKTQPPCCWAGVWRVLANNLSRVRCAVEGPQQERGGAAMQAAEVKEDLRMLRERLAQCSAESKRHKELLRCLVGVECSPCPWGLGAVRPEPLTPPFLTQGKKQQELQETTEELSMENSVVAQSFQNNRQELQQLEGLVAQTKEHFQMTNREAATSLEEAEKRDQWSELAEALWERIEVKKLLRNKVQRLLERLECLQEPTTLGFLLFLAFLQLAILILVLLKRDIFNWVLPPKMAVAFGSHPAKSQFF</sequence>
<evidence type="ECO:0000313" key="4">
    <source>
        <dbReference type="Proteomes" id="UP001623348"/>
    </source>
</evidence>
<protein>
    <submittedName>
        <fullName evidence="3">Uncharacterized protein</fullName>
    </submittedName>
</protein>
<name>A0ABC9VX85_GRUJA</name>
<keyword evidence="2" id="KW-0812">Transmembrane</keyword>
<accession>A0ABC9VX85</accession>
<dbReference type="AlphaFoldDB" id="A0ABC9VX85"/>
<reference evidence="3 4" key="1">
    <citation type="submission" date="2024-06" db="EMBL/GenBank/DDBJ databases">
        <title>The draft genome of Grus japonensis, version 3.</title>
        <authorList>
            <person name="Nabeshima K."/>
            <person name="Suzuki S."/>
            <person name="Onuma M."/>
        </authorList>
    </citation>
    <scope>NUCLEOTIDE SEQUENCE [LARGE SCALE GENOMIC DNA]</scope>
    <source>
        <strain evidence="3 4">451A</strain>
    </source>
</reference>
<evidence type="ECO:0000313" key="3">
    <source>
        <dbReference type="EMBL" id="GAB0178001.1"/>
    </source>
</evidence>
<evidence type="ECO:0000256" key="2">
    <source>
        <dbReference type="SAM" id="Phobius"/>
    </source>
</evidence>
<feature type="transmembrane region" description="Helical" evidence="2">
    <location>
        <begin position="272"/>
        <end position="291"/>
    </location>
</feature>
<feature type="coiled-coil region" evidence="1">
    <location>
        <begin position="194"/>
        <end position="232"/>
    </location>
</feature>
<feature type="coiled-coil region" evidence="1">
    <location>
        <begin position="111"/>
        <end position="138"/>
    </location>
</feature>
<dbReference type="Proteomes" id="UP001623348">
    <property type="component" value="Unassembled WGS sequence"/>
</dbReference>